<sequence>KTIINSEIYKLSITCGAYPIPRPVLYGYSSHVPRRKGLTMVESHIYGQFFQEKGENFGSMNITDISECELYVRGKPNPSNPSQDCKDYYEKHCINKTVVYESDCKSQVKKAEAALKKIMN</sequence>
<dbReference type="AlphaFoldDB" id="A0A131Z994"/>
<proteinExistence type="predicted"/>
<accession>A0A131Z994</accession>
<dbReference type="EMBL" id="GEDV01000638">
    <property type="protein sequence ID" value="JAP87919.1"/>
    <property type="molecule type" value="Transcribed_RNA"/>
</dbReference>
<name>A0A131Z994_RHIAP</name>
<reference evidence="1" key="1">
    <citation type="journal article" date="2016" name="Ticks Tick Borne Dis.">
        <title>De novo assembly and annotation of the salivary gland transcriptome of Rhipicephalus appendiculatus male and female ticks during blood feeding.</title>
        <authorList>
            <person name="de Castro M.H."/>
            <person name="de Klerk D."/>
            <person name="Pienaar R."/>
            <person name="Latif A.A."/>
            <person name="Rees D.J."/>
            <person name="Mans B.J."/>
        </authorList>
    </citation>
    <scope>NUCLEOTIDE SEQUENCE</scope>
    <source>
        <tissue evidence="1">Salivary glands</tissue>
    </source>
</reference>
<protein>
    <submittedName>
        <fullName evidence="1">Lipocalin</fullName>
    </submittedName>
</protein>
<evidence type="ECO:0000313" key="1">
    <source>
        <dbReference type="EMBL" id="JAP87919.1"/>
    </source>
</evidence>
<feature type="non-terminal residue" evidence="1">
    <location>
        <position position="1"/>
    </location>
</feature>
<organism evidence="1">
    <name type="scientific">Rhipicephalus appendiculatus</name>
    <name type="common">Brown ear tick</name>
    <dbReference type="NCBI Taxonomy" id="34631"/>
    <lineage>
        <taxon>Eukaryota</taxon>
        <taxon>Metazoa</taxon>
        <taxon>Ecdysozoa</taxon>
        <taxon>Arthropoda</taxon>
        <taxon>Chelicerata</taxon>
        <taxon>Arachnida</taxon>
        <taxon>Acari</taxon>
        <taxon>Parasitiformes</taxon>
        <taxon>Ixodida</taxon>
        <taxon>Ixodoidea</taxon>
        <taxon>Ixodidae</taxon>
        <taxon>Rhipicephalinae</taxon>
        <taxon>Rhipicephalus</taxon>
        <taxon>Rhipicephalus</taxon>
    </lineage>
</organism>